<keyword evidence="2" id="KW-0963">Cytoplasm</keyword>
<keyword evidence="3 4" id="KW-0879">Wnt signaling pathway</keyword>
<reference evidence="8 9" key="1">
    <citation type="journal article" date="2018" name="Nat. Ecol. Evol.">
        <title>Genomic signatures of mitonuclear coevolution across populations of Tigriopus californicus.</title>
        <authorList>
            <person name="Barreto F.S."/>
            <person name="Watson E.T."/>
            <person name="Lima T.G."/>
            <person name="Willett C.S."/>
            <person name="Edmands S."/>
            <person name="Li W."/>
            <person name="Burton R.S."/>
        </authorList>
    </citation>
    <scope>NUCLEOTIDE SEQUENCE [LARGE SCALE GENOMIC DNA]</scope>
    <source>
        <strain evidence="8 9">San Diego</strain>
    </source>
</reference>
<evidence type="ECO:0000313" key="8">
    <source>
        <dbReference type="EMBL" id="TRY80510.1"/>
    </source>
</evidence>
<dbReference type="InterPro" id="IPR036305">
    <property type="entry name" value="RGS_sf"/>
</dbReference>
<evidence type="ECO:0000256" key="2">
    <source>
        <dbReference type="ARBA" id="ARBA00022490"/>
    </source>
</evidence>
<dbReference type="PROSITE" id="PS50132">
    <property type="entry name" value="RGS"/>
    <property type="match status" value="1"/>
</dbReference>
<feature type="region of interest" description="Disordered" evidence="5">
    <location>
        <begin position="555"/>
        <end position="637"/>
    </location>
</feature>
<evidence type="ECO:0000259" key="6">
    <source>
        <dbReference type="PROSITE" id="PS50132"/>
    </source>
</evidence>
<dbReference type="Pfam" id="PF08833">
    <property type="entry name" value="Axin_b-cat_bind"/>
    <property type="match status" value="1"/>
</dbReference>
<feature type="compositionally biased region" description="Polar residues" evidence="5">
    <location>
        <begin position="555"/>
        <end position="580"/>
    </location>
</feature>
<feature type="compositionally biased region" description="Basic residues" evidence="5">
    <location>
        <begin position="701"/>
        <end position="710"/>
    </location>
</feature>
<dbReference type="GO" id="GO:0048468">
    <property type="term" value="P:cell development"/>
    <property type="evidence" value="ECO:0007669"/>
    <property type="project" value="TreeGrafter"/>
</dbReference>
<feature type="domain" description="DIX" evidence="7">
    <location>
        <begin position="862"/>
        <end position="941"/>
    </location>
</feature>
<protein>
    <recommendedName>
        <fullName evidence="10">RGS domain-containing protein</fullName>
    </recommendedName>
</protein>
<dbReference type="GO" id="GO:0060090">
    <property type="term" value="F:molecular adaptor activity"/>
    <property type="evidence" value="ECO:0007669"/>
    <property type="project" value="TreeGrafter"/>
</dbReference>
<dbReference type="GO" id="GO:0005634">
    <property type="term" value="C:nucleus"/>
    <property type="evidence" value="ECO:0007669"/>
    <property type="project" value="TreeGrafter"/>
</dbReference>
<dbReference type="InterPro" id="IPR001158">
    <property type="entry name" value="DIX"/>
</dbReference>
<feature type="region of interest" description="Disordered" evidence="5">
    <location>
        <begin position="300"/>
        <end position="469"/>
    </location>
</feature>
<evidence type="ECO:0000256" key="4">
    <source>
        <dbReference type="PROSITE-ProRule" id="PRU00069"/>
    </source>
</evidence>
<evidence type="ECO:0000313" key="9">
    <source>
        <dbReference type="Proteomes" id="UP000318571"/>
    </source>
</evidence>
<dbReference type="InterPro" id="IPR043581">
    <property type="entry name" value="Axin-like"/>
</dbReference>
<dbReference type="GO" id="GO:0032436">
    <property type="term" value="P:positive regulation of proteasomal ubiquitin-dependent protein catabolic process"/>
    <property type="evidence" value="ECO:0007669"/>
    <property type="project" value="TreeGrafter"/>
</dbReference>
<feature type="compositionally biased region" description="Low complexity" evidence="5">
    <location>
        <begin position="791"/>
        <end position="804"/>
    </location>
</feature>
<dbReference type="InterPro" id="IPR016137">
    <property type="entry name" value="RGS"/>
</dbReference>
<feature type="compositionally biased region" description="Low complexity" evidence="5">
    <location>
        <begin position="407"/>
        <end position="422"/>
    </location>
</feature>
<evidence type="ECO:0000256" key="5">
    <source>
        <dbReference type="SAM" id="MobiDB-lite"/>
    </source>
</evidence>
<dbReference type="PROSITE" id="PS50841">
    <property type="entry name" value="DIX"/>
    <property type="match status" value="1"/>
</dbReference>
<dbReference type="GO" id="GO:0030877">
    <property type="term" value="C:beta-catenin destruction complex"/>
    <property type="evidence" value="ECO:0007669"/>
    <property type="project" value="TreeGrafter"/>
</dbReference>
<feature type="compositionally biased region" description="Low complexity" evidence="5">
    <location>
        <begin position="301"/>
        <end position="326"/>
    </location>
</feature>
<dbReference type="STRING" id="6832.A0A553PS47"/>
<comment type="caution">
    <text evidence="8">The sequence shown here is derived from an EMBL/GenBank/DDBJ whole genome shotgun (WGS) entry which is preliminary data.</text>
</comment>
<gene>
    <name evidence="8" type="ORF">TCAL_10723</name>
</gene>
<evidence type="ECO:0000259" key="7">
    <source>
        <dbReference type="PROSITE" id="PS50841"/>
    </source>
</evidence>
<dbReference type="SMART" id="SM00021">
    <property type="entry name" value="DAX"/>
    <property type="match status" value="1"/>
</dbReference>
<dbReference type="GO" id="GO:0008013">
    <property type="term" value="F:beta-catenin binding"/>
    <property type="evidence" value="ECO:0007669"/>
    <property type="project" value="TreeGrafter"/>
</dbReference>
<comment type="subcellular location">
    <subcellularLocation>
        <location evidence="1">Cytoplasm</location>
    </subcellularLocation>
</comment>
<dbReference type="GO" id="GO:0019901">
    <property type="term" value="F:protein kinase binding"/>
    <property type="evidence" value="ECO:0007669"/>
    <property type="project" value="TreeGrafter"/>
</dbReference>
<organism evidence="8 9">
    <name type="scientific">Tigriopus californicus</name>
    <name type="common">Marine copepod</name>
    <dbReference type="NCBI Taxonomy" id="6832"/>
    <lineage>
        <taxon>Eukaryota</taxon>
        <taxon>Metazoa</taxon>
        <taxon>Ecdysozoa</taxon>
        <taxon>Arthropoda</taxon>
        <taxon>Crustacea</taxon>
        <taxon>Multicrustacea</taxon>
        <taxon>Hexanauplia</taxon>
        <taxon>Copepoda</taxon>
        <taxon>Harpacticoida</taxon>
        <taxon>Harpacticidae</taxon>
        <taxon>Tigriopus</taxon>
    </lineage>
</organism>
<feature type="compositionally biased region" description="Polar residues" evidence="5">
    <location>
        <begin position="1"/>
        <end position="20"/>
    </location>
</feature>
<dbReference type="PANTHER" id="PTHR46102:SF2">
    <property type="entry name" value="AXIN"/>
    <property type="match status" value="1"/>
</dbReference>
<dbReference type="AlphaFoldDB" id="A0A553PS47"/>
<feature type="compositionally biased region" description="Low complexity" evidence="5">
    <location>
        <begin position="115"/>
        <end position="124"/>
    </location>
</feature>
<dbReference type="Gene3D" id="1.10.167.10">
    <property type="entry name" value="Regulator of G-protein Signalling 4, domain 2"/>
    <property type="match status" value="1"/>
</dbReference>
<feature type="compositionally biased region" description="Low complexity" evidence="5">
    <location>
        <begin position="333"/>
        <end position="347"/>
    </location>
</feature>
<dbReference type="InterPro" id="IPR038207">
    <property type="entry name" value="DIX_dom_sf"/>
</dbReference>
<dbReference type="Pfam" id="PF00778">
    <property type="entry name" value="DIX"/>
    <property type="match status" value="1"/>
</dbReference>
<feature type="region of interest" description="Disordered" evidence="5">
    <location>
        <begin position="1"/>
        <end position="89"/>
    </location>
</feature>
<dbReference type="OMA" id="MEQCDAG"/>
<dbReference type="Proteomes" id="UP000318571">
    <property type="component" value="Chromosome 12"/>
</dbReference>
<dbReference type="Pfam" id="PF00615">
    <property type="entry name" value="RGS"/>
    <property type="match status" value="1"/>
</dbReference>
<name>A0A553PS47_TIGCA</name>
<sequence length="942" mass="103231">MQTPTTLAAQPSALINSAHRSLSRPWTAPTAGPPTPVKPVKPVKPVINSHVPLAERPASPSTQHETQKDVEPGERVRPPIIEGRADQPSIVEFSTFTAGSDPLSFPMGSPKVAVSPPQGSTTSGPTPPQAPGSESSRGFEPEGSIDESPVSETPSSPPYVRWRENILVLLNDTDGAQLFLQYLTQQRLEHLMNFWALCNGMKVGEQAEKVPKIANYAYRKFIAPSKSSNLPYKLDCIDDTVRQSIAAKLESKSVDANIFDGAQEQVIEHMAATSYLKFFESEIYLNYIQALDNPDLSDVNSSKYSGGTHSSGSSVSGKLQESSGKGQQRRSRSTLTISSLQSTQQQRFNTMNNRRTEVHPGGADPSRSYGPYHAHSSTWNPVSQNDSEIQSQSSGALGDTTSEGNYSSFTDMSSSQFSAGSMSFGGGGPPHAPPSHPSHPQRRVRPSRHSRHVQDKQMQMHAETNREDPLRHLAQRPNRQGMGPPSQLSPQDFHAQVCQKLNQLIAKSESKKKLAEKLGQVDDASHSVHKTARSNVYKNDESDQSILDDHLSRVFENTPSRSPHNEWRQPNVSMNMTNMEDMSGSRAMMSSGFHSAGHSTWSGRRSGREQQASAASSYSYGHPNAATASSSSSLHPAYHHGGNSSGFAGDLAYYPGDSSASLAHKQVNKSFSDFDFGPKRGPPPGPNNASMSSGMGSRGQPPHHHSHPHQRYPSYQQHHPHHPQQQQQQQQHARPGAPSTNDRVVDWLSSLNNSSSFSNHQSSMMSNQQWPPPDNDQRSHKTPSVGARGTLKTSPRSSGRSSSKLRAKSSDRLNQSQPMTSGGSSGYPPMAYPQQAIPTHKVISSNARMLPHASGMSESGMVIQMIYTFPQNKDDLPYMTRTDSNVITLKDVKDMCPKKGQYRYFFKTAIDDMTVYQEEYDDNSQVPLLSGKVVVECHRVES</sequence>
<feature type="compositionally biased region" description="Basic residues" evidence="5">
    <location>
        <begin position="439"/>
        <end position="451"/>
    </location>
</feature>
<feature type="domain" description="RGS" evidence="6">
    <location>
        <begin position="165"/>
        <end position="288"/>
    </location>
</feature>
<dbReference type="EMBL" id="VCGU01000001">
    <property type="protein sequence ID" value="TRY80510.1"/>
    <property type="molecule type" value="Genomic_DNA"/>
</dbReference>
<feature type="region of interest" description="Disordered" evidence="5">
    <location>
        <begin position="671"/>
        <end position="833"/>
    </location>
</feature>
<feature type="compositionally biased region" description="Low complexity" evidence="5">
    <location>
        <begin position="711"/>
        <end position="732"/>
    </location>
</feature>
<proteinExistence type="predicted"/>
<keyword evidence="9" id="KW-1185">Reference proteome</keyword>
<dbReference type="SUPFAM" id="SSF48097">
    <property type="entry name" value="Regulator of G-protein signaling, RGS"/>
    <property type="match status" value="1"/>
</dbReference>
<dbReference type="GO" id="GO:0005737">
    <property type="term" value="C:cytoplasm"/>
    <property type="evidence" value="ECO:0007669"/>
    <property type="project" value="UniProtKB-SubCell"/>
</dbReference>
<dbReference type="PANTHER" id="PTHR46102">
    <property type="entry name" value="AXIN"/>
    <property type="match status" value="1"/>
</dbReference>
<evidence type="ECO:0008006" key="10">
    <source>
        <dbReference type="Google" id="ProtNLM"/>
    </source>
</evidence>
<dbReference type="SUPFAM" id="SSF54236">
    <property type="entry name" value="Ubiquitin-like"/>
    <property type="match status" value="1"/>
</dbReference>
<dbReference type="InterPro" id="IPR014936">
    <property type="entry name" value="Axin_b-cat-bd"/>
</dbReference>
<dbReference type="GO" id="GO:0090090">
    <property type="term" value="P:negative regulation of canonical Wnt signaling pathway"/>
    <property type="evidence" value="ECO:0007669"/>
    <property type="project" value="InterPro"/>
</dbReference>
<dbReference type="SMART" id="SM00315">
    <property type="entry name" value="RGS"/>
    <property type="match status" value="1"/>
</dbReference>
<dbReference type="GO" id="GO:0016055">
    <property type="term" value="P:Wnt signaling pathway"/>
    <property type="evidence" value="ECO:0007669"/>
    <property type="project" value="UniProtKB-KW"/>
</dbReference>
<feature type="compositionally biased region" description="Polar residues" evidence="5">
    <location>
        <begin position="375"/>
        <end position="406"/>
    </location>
</feature>
<dbReference type="InterPro" id="IPR044926">
    <property type="entry name" value="RGS_subdomain_2"/>
</dbReference>
<accession>A0A553PS47</accession>
<evidence type="ECO:0000256" key="3">
    <source>
        <dbReference type="ARBA" id="ARBA00022687"/>
    </source>
</evidence>
<feature type="compositionally biased region" description="Low complexity" evidence="5">
    <location>
        <begin position="748"/>
        <end position="768"/>
    </location>
</feature>
<dbReference type="GO" id="GO:0005886">
    <property type="term" value="C:plasma membrane"/>
    <property type="evidence" value="ECO:0007669"/>
    <property type="project" value="TreeGrafter"/>
</dbReference>
<dbReference type="Gene3D" id="2.40.240.130">
    <property type="match status" value="1"/>
</dbReference>
<feature type="region of interest" description="Disordered" evidence="5">
    <location>
        <begin position="101"/>
        <end position="157"/>
    </location>
</feature>
<evidence type="ECO:0000256" key="1">
    <source>
        <dbReference type="ARBA" id="ARBA00004496"/>
    </source>
</evidence>
<feature type="compositionally biased region" description="Basic and acidic residues" evidence="5">
    <location>
        <begin position="65"/>
        <end position="77"/>
    </location>
</feature>
<dbReference type="InterPro" id="IPR029071">
    <property type="entry name" value="Ubiquitin-like_domsf"/>
</dbReference>
<dbReference type="GO" id="GO:0031625">
    <property type="term" value="F:ubiquitin protein ligase binding"/>
    <property type="evidence" value="ECO:0007669"/>
    <property type="project" value="TreeGrafter"/>
</dbReference>